<dbReference type="OrthoDB" id="9808744at2"/>
<dbReference type="Pfam" id="PF02452">
    <property type="entry name" value="PemK_toxin"/>
    <property type="match status" value="1"/>
</dbReference>
<evidence type="ECO:0000256" key="2">
    <source>
        <dbReference type="ARBA" id="ARBA00022649"/>
    </source>
</evidence>
<dbReference type="GO" id="GO:0004521">
    <property type="term" value="F:RNA endonuclease activity"/>
    <property type="evidence" value="ECO:0007669"/>
    <property type="project" value="TreeGrafter"/>
</dbReference>
<dbReference type="Gene3D" id="2.30.30.110">
    <property type="match status" value="1"/>
</dbReference>
<keyword evidence="2" id="KW-1277">Toxin-antitoxin system</keyword>
<evidence type="ECO:0000313" key="5">
    <source>
        <dbReference type="Proteomes" id="UP000000467"/>
    </source>
</evidence>
<reference evidence="4 5" key="1">
    <citation type="journal article" date="2012" name="BMC Genomics">
        <title>Genome-guided analysis of physiological and morphological traits of the fermentative acetate oxidizer Thermacetogenium phaeum.</title>
        <authorList>
            <person name="Oehler D."/>
            <person name="Poehlein A."/>
            <person name="Leimbach A."/>
            <person name="Muller N."/>
            <person name="Daniel R."/>
            <person name="Gottschalk G."/>
            <person name="Schink B."/>
        </authorList>
    </citation>
    <scope>NUCLEOTIDE SEQUENCE [LARGE SCALE GENOMIC DNA]</scope>
    <source>
        <strain evidence="5">ATCC BAA-254 / DSM 26808 / PB</strain>
    </source>
</reference>
<dbReference type="InterPro" id="IPR003477">
    <property type="entry name" value="PemK-like"/>
</dbReference>
<dbReference type="GO" id="GO:0016075">
    <property type="term" value="P:rRNA catabolic process"/>
    <property type="evidence" value="ECO:0007669"/>
    <property type="project" value="TreeGrafter"/>
</dbReference>
<dbReference type="InterPro" id="IPR011067">
    <property type="entry name" value="Plasmid_toxin/cell-grow_inhib"/>
</dbReference>
<comment type="function">
    <text evidence="3">Toxic component of a type II toxin-antitoxin (TA) system.</text>
</comment>
<dbReference type="KEGG" id="tpz:Tph_c24120"/>
<evidence type="ECO:0000256" key="3">
    <source>
        <dbReference type="PIRNR" id="PIRNR033490"/>
    </source>
</evidence>
<proteinExistence type="inferred from homology"/>
<dbReference type="AlphaFoldDB" id="K4LX95"/>
<dbReference type="RefSeq" id="WP_015051464.1">
    <property type="nucleotide sequence ID" value="NC_018870.1"/>
</dbReference>
<dbReference type="PANTHER" id="PTHR33988">
    <property type="entry name" value="ENDORIBONUCLEASE MAZF-RELATED"/>
    <property type="match status" value="1"/>
</dbReference>
<evidence type="ECO:0000313" key="4">
    <source>
        <dbReference type="EMBL" id="AFV12599.1"/>
    </source>
</evidence>
<dbReference type="Proteomes" id="UP000000467">
    <property type="component" value="Chromosome"/>
</dbReference>
<keyword evidence="3" id="KW-0255">Endonuclease</keyword>
<dbReference type="EC" id="3.1.-.-" evidence="3"/>
<dbReference type="SUPFAM" id="SSF50118">
    <property type="entry name" value="Cell growth inhibitor/plasmid maintenance toxic component"/>
    <property type="match status" value="1"/>
</dbReference>
<dbReference type="GO" id="GO:0016787">
    <property type="term" value="F:hydrolase activity"/>
    <property type="evidence" value="ECO:0007669"/>
    <property type="project" value="UniProtKB-KW"/>
</dbReference>
<organism evidence="4 5">
    <name type="scientific">Thermacetogenium phaeum (strain ATCC BAA-254 / DSM 26808 / PB)</name>
    <dbReference type="NCBI Taxonomy" id="1089553"/>
    <lineage>
        <taxon>Bacteria</taxon>
        <taxon>Bacillati</taxon>
        <taxon>Bacillota</taxon>
        <taxon>Clostridia</taxon>
        <taxon>Thermoanaerobacterales</taxon>
        <taxon>Thermoanaerobacteraceae</taxon>
        <taxon>Thermacetogenium</taxon>
    </lineage>
</organism>
<gene>
    <name evidence="4" type="ordered locus">Tph_c24120</name>
</gene>
<dbReference type="GO" id="GO:0006402">
    <property type="term" value="P:mRNA catabolic process"/>
    <property type="evidence" value="ECO:0007669"/>
    <property type="project" value="TreeGrafter"/>
</dbReference>
<evidence type="ECO:0000256" key="1">
    <source>
        <dbReference type="ARBA" id="ARBA00007521"/>
    </source>
</evidence>
<dbReference type="PANTHER" id="PTHR33988:SF1">
    <property type="entry name" value="ENDORIBONUCLEASE MAZF7-RELATED"/>
    <property type="match status" value="1"/>
</dbReference>
<comment type="similarity">
    <text evidence="1 3">Belongs to the PemK/MazF family.</text>
</comment>
<accession>K4LX95</accession>
<dbReference type="EMBL" id="CP003732">
    <property type="protein sequence ID" value="AFV12599.1"/>
    <property type="molecule type" value="Genomic_DNA"/>
</dbReference>
<keyword evidence="5" id="KW-1185">Reference proteome</keyword>
<dbReference type="STRING" id="1089553.Tph_c24120"/>
<dbReference type="eggNOG" id="COG2337">
    <property type="taxonomic scope" value="Bacteria"/>
</dbReference>
<keyword evidence="3" id="KW-0378">Hydrolase</keyword>
<dbReference type="GO" id="GO:0003677">
    <property type="term" value="F:DNA binding"/>
    <property type="evidence" value="ECO:0007669"/>
    <property type="project" value="InterPro"/>
</dbReference>
<sequence length="113" mass="12063">MASPLRGEVWLVDLDPVRGHEQAGKRPALVISVDAFNTGPAGLVIVLPMTSKDKGIPLHVKVDPPEGGVKATSFVKCEDIRSVSTEKLVAKLGRVSAEAMILVEDRVRILVGL</sequence>
<protein>
    <recommendedName>
        <fullName evidence="3">mRNA interferase</fullName>
        <ecNumber evidence="3">3.1.-.-</ecNumber>
    </recommendedName>
</protein>
<dbReference type="PIRSF" id="PIRSF033490">
    <property type="entry name" value="MazF"/>
    <property type="match status" value="1"/>
</dbReference>
<dbReference type="HOGENOM" id="CLU_121823_1_1_9"/>
<name>K4LX95_THEPS</name>
<keyword evidence="3" id="KW-0540">Nuclease</keyword>